<protein>
    <submittedName>
        <fullName evidence="8">Transmembrane protein</fullName>
    </submittedName>
</protein>
<dbReference type="PANTHER" id="PTHR31322">
    <property type="entry name" value="E3 UBIQUITIN-PROTEIN LIGASE TM129"/>
    <property type="match status" value="1"/>
</dbReference>
<keyword evidence="3 6" id="KW-0812">Transmembrane</keyword>
<keyword evidence="5 6" id="KW-0472">Membrane</keyword>
<evidence type="ECO:0000256" key="4">
    <source>
        <dbReference type="ARBA" id="ARBA00022989"/>
    </source>
</evidence>
<evidence type="ECO:0000256" key="5">
    <source>
        <dbReference type="ARBA" id="ARBA00023136"/>
    </source>
</evidence>
<evidence type="ECO:0000256" key="6">
    <source>
        <dbReference type="SAM" id="Phobius"/>
    </source>
</evidence>
<feature type="transmembrane region" description="Helical" evidence="6">
    <location>
        <begin position="6"/>
        <end position="26"/>
    </location>
</feature>
<organism evidence="7 8">
    <name type="scientific">Meloidogyne incognita</name>
    <name type="common">Southern root-knot nematode worm</name>
    <name type="synonym">Oxyuris incognita</name>
    <dbReference type="NCBI Taxonomy" id="6306"/>
    <lineage>
        <taxon>Eukaryota</taxon>
        <taxon>Metazoa</taxon>
        <taxon>Ecdysozoa</taxon>
        <taxon>Nematoda</taxon>
        <taxon>Chromadorea</taxon>
        <taxon>Rhabditida</taxon>
        <taxon>Tylenchina</taxon>
        <taxon>Tylenchomorpha</taxon>
        <taxon>Tylenchoidea</taxon>
        <taxon>Meloidogynidae</taxon>
        <taxon>Meloidogyninae</taxon>
        <taxon>Meloidogyne</taxon>
        <taxon>Meloidogyne incognita group</taxon>
    </lineage>
</organism>
<feature type="transmembrane region" description="Helical" evidence="6">
    <location>
        <begin position="99"/>
        <end position="120"/>
    </location>
</feature>
<keyword evidence="4 6" id="KW-1133">Transmembrane helix</keyword>
<dbReference type="Proteomes" id="UP000887563">
    <property type="component" value="Unplaced"/>
</dbReference>
<keyword evidence="7" id="KW-1185">Reference proteome</keyword>
<evidence type="ECO:0000256" key="2">
    <source>
        <dbReference type="ARBA" id="ARBA00007332"/>
    </source>
</evidence>
<feature type="transmembrane region" description="Helical" evidence="6">
    <location>
        <begin position="178"/>
        <end position="196"/>
    </location>
</feature>
<feature type="transmembrane region" description="Helical" evidence="6">
    <location>
        <begin position="216"/>
        <end position="237"/>
    </location>
</feature>
<comment type="similarity">
    <text evidence="2">Belongs to the TMEM129 family.</text>
</comment>
<evidence type="ECO:0000313" key="7">
    <source>
        <dbReference type="Proteomes" id="UP000887563"/>
    </source>
</evidence>
<name>A0A914MTV3_MELIC</name>
<comment type="subcellular location">
    <subcellularLocation>
        <location evidence="1">Membrane</location>
        <topology evidence="1">Multi-pass membrane protein</topology>
    </subcellularLocation>
</comment>
<reference evidence="8" key="1">
    <citation type="submission" date="2022-11" db="UniProtKB">
        <authorList>
            <consortium name="WormBaseParasite"/>
        </authorList>
    </citation>
    <scope>IDENTIFICATION</scope>
</reference>
<dbReference type="GO" id="GO:0005783">
    <property type="term" value="C:endoplasmic reticulum"/>
    <property type="evidence" value="ECO:0007669"/>
    <property type="project" value="TreeGrafter"/>
</dbReference>
<dbReference type="GO" id="GO:0016567">
    <property type="term" value="P:protein ubiquitination"/>
    <property type="evidence" value="ECO:0007669"/>
    <property type="project" value="InterPro"/>
</dbReference>
<evidence type="ECO:0000313" key="8">
    <source>
        <dbReference type="WBParaSite" id="Minc3s02685g31185"/>
    </source>
</evidence>
<proteinExistence type="inferred from homology"/>
<feature type="transmembrane region" description="Helical" evidence="6">
    <location>
        <begin position="61"/>
        <end position="79"/>
    </location>
</feature>
<sequence length="501" mass="58132">MELGISFSEFLFFLILSAFLCLVVILPSDAMQSAGFTISKVFAFWLGDERFNFVEYHLRRTLLTIMVHASLPFLCFVGLELCVPQPVFTPLPHNLIQIMAYLSIAFSAATACFCSILYLNDWERHYMIRRLRLLNNPQDGPWRELAIQINIEVRRPMLFSMINKDERFNFVEYHLRRTLLTIMVHASLPFLCFVGLELCVPQPVFTPLPHNLIQIMAYLSIAFSAATACFCSILYLNDWERHYMIRRLRLLNNPQDGPWRELAIQINIEVRRPMLFSMINKDCSRTIITDEWILKITNYNVNFARISDSQLVIVRSSPLHQSVPSHDGLVSTSAEHLIDLRVCSRSGYFETFHIRIRNQQELNNLKDQIGRPIEVLDSLALPQPLHERFVDAFIKELERNPRYDYKQKEDLEPCLGCSQLPAQVKLVKKCIDSPDIQDGASYEKCRNCQCRPMWCARCMGRIFASKQNQNLPEIWMAGRAPCPTCRLPFCVLDVCFLSEKD</sequence>
<dbReference type="AlphaFoldDB" id="A0A914MTV3"/>
<dbReference type="WBParaSite" id="Minc3s02685g31185">
    <property type="protein sequence ID" value="Minc3s02685g31185"/>
    <property type="gene ID" value="Minc3s02685g31185"/>
</dbReference>
<dbReference type="PANTHER" id="PTHR31322:SF2">
    <property type="entry name" value="E3 UBIQUITIN-PROTEIN LIGASE TM129"/>
    <property type="match status" value="1"/>
</dbReference>
<dbReference type="Pfam" id="PF10272">
    <property type="entry name" value="Tmpp129"/>
    <property type="match status" value="2"/>
</dbReference>
<dbReference type="InterPro" id="IPR018801">
    <property type="entry name" value="TM129"/>
</dbReference>
<dbReference type="GO" id="GO:0016020">
    <property type="term" value="C:membrane"/>
    <property type="evidence" value="ECO:0007669"/>
    <property type="project" value="UniProtKB-SubCell"/>
</dbReference>
<evidence type="ECO:0000256" key="3">
    <source>
        <dbReference type="ARBA" id="ARBA00022692"/>
    </source>
</evidence>
<accession>A0A914MTV3</accession>
<dbReference type="GO" id="GO:0061630">
    <property type="term" value="F:ubiquitin protein ligase activity"/>
    <property type="evidence" value="ECO:0007669"/>
    <property type="project" value="InterPro"/>
</dbReference>
<evidence type="ECO:0000256" key="1">
    <source>
        <dbReference type="ARBA" id="ARBA00004141"/>
    </source>
</evidence>